<dbReference type="RefSeq" id="WP_076346536.1">
    <property type="nucleotide sequence ID" value="NZ_CP019082.1"/>
</dbReference>
<dbReference type="Proteomes" id="UP000186309">
    <property type="component" value="Chromosome"/>
</dbReference>
<accession>A0A1U7CQZ2</accession>
<proteinExistence type="predicted"/>
<protein>
    <submittedName>
        <fullName evidence="1">Uncharacterized protein</fullName>
    </submittedName>
</protein>
<name>A0A1U7CQZ2_9BACT</name>
<evidence type="ECO:0000313" key="1">
    <source>
        <dbReference type="EMBL" id="APW61293.1"/>
    </source>
</evidence>
<dbReference type="AlphaFoldDB" id="A0A1U7CQZ2"/>
<keyword evidence="2" id="KW-1185">Reference proteome</keyword>
<gene>
    <name evidence="1" type="ORF">BSF38_02807</name>
</gene>
<organism evidence="1 2">
    <name type="scientific">Paludisphaera borealis</name>
    <dbReference type="NCBI Taxonomy" id="1387353"/>
    <lineage>
        <taxon>Bacteria</taxon>
        <taxon>Pseudomonadati</taxon>
        <taxon>Planctomycetota</taxon>
        <taxon>Planctomycetia</taxon>
        <taxon>Isosphaerales</taxon>
        <taxon>Isosphaeraceae</taxon>
        <taxon>Paludisphaera</taxon>
    </lineage>
</organism>
<dbReference type="SUPFAM" id="SSF89372">
    <property type="entry name" value="Fucose-specific lectin"/>
    <property type="match status" value="1"/>
</dbReference>
<dbReference type="KEGG" id="pbor:BSF38_02807"/>
<evidence type="ECO:0000313" key="2">
    <source>
        <dbReference type="Proteomes" id="UP000186309"/>
    </source>
</evidence>
<reference evidence="2" key="1">
    <citation type="submission" date="2016-12" db="EMBL/GenBank/DDBJ databases">
        <title>Comparative genomics of four Isosphaeraceae planctomycetes: a common pool of plasmids and glycoside hydrolase genes.</title>
        <authorList>
            <person name="Ivanova A."/>
        </authorList>
    </citation>
    <scope>NUCLEOTIDE SEQUENCE [LARGE SCALE GENOMIC DNA]</scope>
    <source>
        <strain evidence="2">PX4</strain>
    </source>
</reference>
<sequence length="430" mass="46925">MSASTIPDPAASLAAEVGPSNTQAVARTVVAGYQTAAVAAAPLAAPVPIGSGVGVKQVVIENWNNTPYVFMINTNDELYYGHLTTTLVSTLPYKAANTFSGWTFVTGAAKEITVDLGKNNNPYIYLINTNNDLYYGNLSTGTAFPPNQVAFSGWNFLTGAAKDVTVGQWNGNTYIYLINTNNDLYFGNWYTTTSTTFPPVPSQTLFAGWNFITGAAKQVSVDLWRGYPYLYLINSKDELYYGNLYFAQKTLPPPIGHASFSGWNFITGAAKQVTVSQWNGNPYLYLINSNDELYYGNLSALSSSTTIPPGTSKFSGWNFITGAAKQVAVGQWQNNPYLYLINSNDNLYYGNLYTAQTQTGPSTFTSYTAFSGWTFLTGAAKQITGGTWQSNPYLYLINSNNDLFFSNLYTALISTLPYKTATAFSGWSPF</sequence>
<dbReference type="EMBL" id="CP019082">
    <property type="protein sequence ID" value="APW61293.1"/>
    <property type="molecule type" value="Genomic_DNA"/>
</dbReference>